<organism evidence="1 2">
    <name type="scientific">Jatropha curcas</name>
    <name type="common">Barbados nut</name>
    <dbReference type="NCBI Taxonomy" id="180498"/>
    <lineage>
        <taxon>Eukaryota</taxon>
        <taxon>Viridiplantae</taxon>
        <taxon>Streptophyta</taxon>
        <taxon>Embryophyta</taxon>
        <taxon>Tracheophyta</taxon>
        <taxon>Spermatophyta</taxon>
        <taxon>Magnoliopsida</taxon>
        <taxon>eudicotyledons</taxon>
        <taxon>Gunneridae</taxon>
        <taxon>Pentapetalae</taxon>
        <taxon>rosids</taxon>
        <taxon>fabids</taxon>
        <taxon>Malpighiales</taxon>
        <taxon>Euphorbiaceae</taxon>
        <taxon>Crotonoideae</taxon>
        <taxon>Jatropheae</taxon>
        <taxon>Jatropha</taxon>
    </lineage>
</organism>
<name>A0A067LMV1_JATCU</name>
<protein>
    <submittedName>
        <fullName evidence="1">Uncharacterized protein</fullName>
    </submittedName>
</protein>
<gene>
    <name evidence="1" type="ORF">JCGZ_17341</name>
</gene>
<evidence type="ECO:0000313" key="1">
    <source>
        <dbReference type="EMBL" id="KDP45734.1"/>
    </source>
</evidence>
<reference evidence="1 2" key="1">
    <citation type="journal article" date="2014" name="PLoS ONE">
        <title>Global Analysis of Gene Expression Profiles in Physic Nut (Jatropha curcas L.) Seedlings Exposed to Salt Stress.</title>
        <authorList>
            <person name="Zhang L."/>
            <person name="Zhang C."/>
            <person name="Wu P."/>
            <person name="Chen Y."/>
            <person name="Li M."/>
            <person name="Jiang H."/>
            <person name="Wu G."/>
        </authorList>
    </citation>
    <scope>NUCLEOTIDE SEQUENCE [LARGE SCALE GENOMIC DNA]</scope>
    <source>
        <strain evidence="2">cv. GZQX0401</strain>
        <tissue evidence="1">Young leaves</tissue>
    </source>
</reference>
<dbReference type="STRING" id="180498.A0A067LMV1"/>
<sequence length="82" mass="9632">MARTGFWVSSTRLYATTRFSRMSQVTYYFRHRKMGRYRLPIFATLLIPADDSYSLIATTITIDPYIFPYHIVPQRLSFADLG</sequence>
<keyword evidence="2" id="KW-1185">Reference proteome</keyword>
<dbReference type="Proteomes" id="UP000027138">
    <property type="component" value="Unassembled WGS sequence"/>
</dbReference>
<accession>A0A067LMV1</accession>
<evidence type="ECO:0000313" key="2">
    <source>
        <dbReference type="Proteomes" id="UP000027138"/>
    </source>
</evidence>
<dbReference type="OrthoDB" id="2015130at2759"/>
<dbReference type="AlphaFoldDB" id="A0A067LMV1"/>
<dbReference type="EMBL" id="KK914227">
    <property type="protein sequence ID" value="KDP45734.1"/>
    <property type="molecule type" value="Genomic_DNA"/>
</dbReference>
<proteinExistence type="predicted"/>